<feature type="compositionally biased region" description="Basic residues" evidence="1">
    <location>
        <begin position="108"/>
        <end position="121"/>
    </location>
</feature>
<evidence type="ECO:0000256" key="1">
    <source>
        <dbReference type="SAM" id="MobiDB-lite"/>
    </source>
</evidence>
<protein>
    <recommendedName>
        <fullName evidence="2">DUF2828 domain-containing protein</fullName>
    </recommendedName>
</protein>
<dbReference type="Proteomes" id="UP000250321">
    <property type="component" value="Unassembled WGS sequence"/>
</dbReference>
<comment type="caution">
    <text evidence="3">The sequence shown here is derived from an EMBL/GenBank/DDBJ whole genome shotgun (WGS) entry which is preliminary data.</text>
</comment>
<dbReference type="InterPro" id="IPR058580">
    <property type="entry name" value="DUF2828"/>
</dbReference>
<dbReference type="PANTHER" id="PTHR31373:SF17">
    <property type="entry name" value="OS06G0652100 PROTEIN"/>
    <property type="match status" value="1"/>
</dbReference>
<evidence type="ECO:0000313" key="3">
    <source>
        <dbReference type="EMBL" id="PQQ09174.1"/>
    </source>
</evidence>
<evidence type="ECO:0000259" key="2">
    <source>
        <dbReference type="Pfam" id="PF11443"/>
    </source>
</evidence>
<dbReference type="EMBL" id="PJQY01000639">
    <property type="protein sequence ID" value="PQQ09174.1"/>
    <property type="molecule type" value="Genomic_DNA"/>
</dbReference>
<feature type="domain" description="DUF2828" evidence="2">
    <location>
        <begin position="121"/>
        <end position="213"/>
    </location>
</feature>
<dbReference type="STRING" id="2094558.A0A314YVH4"/>
<dbReference type="PANTHER" id="PTHR31373">
    <property type="entry name" value="OS06G0652100 PROTEIN"/>
    <property type="match status" value="1"/>
</dbReference>
<accession>A0A314YVH4</accession>
<keyword evidence="4" id="KW-1185">Reference proteome</keyword>
<name>A0A314YVH4_PRUYE</name>
<proteinExistence type="predicted"/>
<organism evidence="3 4">
    <name type="scientific">Prunus yedoensis var. nudiflora</name>
    <dbReference type="NCBI Taxonomy" id="2094558"/>
    <lineage>
        <taxon>Eukaryota</taxon>
        <taxon>Viridiplantae</taxon>
        <taxon>Streptophyta</taxon>
        <taxon>Embryophyta</taxon>
        <taxon>Tracheophyta</taxon>
        <taxon>Spermatophyta</taxon>
        <taxon>Magnoliopsida</taxon>
        <taxon>eudicotyledons</taxon>
        <taxon>Gunneridae</taxon>
        <taxon>Pentapetalae</taxon>
        <taxon>rosids</taxon>
        <taxon>fabids</taxon>
        <taxon>Rosales</taxon>
        <taxon>Rosaceae</taxon>
        <taxon>Amygdaloideae</taxon>
        <taxon>Amygdaleae</taxon>
        <taxon>Prunus</taxon>
    </lineage>
</organism>
<gene>
    <name evidence="3" type="ORF">Pyn_03531</name>
</gene>
<dbReference type="AlphaFoldDB" id="A0A314YVH4"/>
<evidence type="ECO:0000313" key="4">
    <source>
        <dbReference type="Proteomes" id="UP000250321"/>
    </source>
</evidence>
<dbReference type="Pfam" id="PF11443">
    <property type="entry name" value="DUF2828"/>
    <property type="match status" value="1"/>
</dbReference>
<feature type="region of interest" description="Disordered" evidence="1">
    <location>
        <begin position="98"/>
        <end position="123"/>
    </location>
</feature>
<dbReference type="InterPro" id="IPR011205">
    <property type="entry name" value="UCP015417_vWA"/>
</dbReference>
<sequence length="263" mass="30299">MIRICFDGKGMELLIFTSGSLQLDSRVADFLWGIFRCIKKDVAHNKVLEGLPSTVDQENVDDNKIVDMEVDIVVPRDSKVIWNTKSSSEMKTRCGLQKNLGKEEGKTPKRRRRNRQAHQPKTRAPYKSLDQLLPLAWSHDLLTTLKLIYNLRDDYYLGKSYLQEFYGAALWLHHNHPKTLACNSSTIVFGFSESVGTMDDLVEILYRLRKKDIAMANNNSDYRFLHDCVSDLFADYLREDIQNLEKQQEEILSSTAFFCPPVG</sequence>
<reference evidence="3 4" key="1">
    <citation type="submission" date="2018-02" db="EMBL/GenBank/DDBJ databases">
        <title>Draft genome of wild Prunus yedoensis var. nudiflora.</title>
        <authorList>
            <person name="Baek S."/>
            <person name="Kim J.-H."/>
            <person name="Choi K."/>
            <person name="Kim G.-B."/>
            <person name="Cho A."/>
            <person name="Jang H."/>
            <person name="Shin C.-H."/>
            <person name="Yu H.-J."/>
            <person name="Mun J.-H."/>
        </authorList>
    </citation>
    <scope>NUCLEOTIDE SEQUENCE [LARGE SCALE GENOMIC DNA]</scope>
    <source>
        <strain evidence="4">cv. Jeju island</strain>
        <tissue evidence="3">Leaf</tissue>
    </source>
</reference>
<dbReference type="OrthoDB" id="1934832at2759"/>